<dbReference type="AlphaFoldDB" id="A0A1E5QA29"/>
<keyword evidence="9" id="KW-1185">Reference proteome</keyword>
<dbReference type="EMBL" id="MCGG01000012">
    <property type="protein sequence ID" value="OEJ68595.1"/>
    <property type="molecule type" value="Genomic_DNA"/>
</dbReference>
<dbReference type="GO" id="GO:0005886">
    <property type="term" value="C:plasma membrane"/>
    <property type="evidence" value="ECO:0007669"/>
    <property type="project" value="UniProtKB-SubCell"/>
</dbReference>
<dbReference type="Pfam" id="PF00884">
    <property type="entry name" value="Sulfatase"/>
    <property type="match status" value="1"/>
</dbReference>
<keyword evidence="5 6" id="KW-0472">Membrane</keyword>
<dbReference type="Gene3D" id="3.40.720.10">
    <property type="entry name" value="Alkaline Phosphatase, subunit A"/>
    <property type="match status" value="1"/>
</dbReference>
<evidence type="ECO:0000256" key="5">
    <source>
        <dbReference type="ARBA" id="ARBA00023136"/>
    </source>
</evidence>
<dbReference type="RefSeq" id="WP_069957113.1">
    <property type="nucleotide sequence ID" value="NZ_MCGG01000012.1"/>
</dbReference>
<evidence type="ECO:0000259" key="7">
    <source>
        <dbReference type="Pfam" id="PF00884"/>
    </source>
</evidence>
<keyword evidence="3 6" id="KW-0812">Transmembrane</keyword>
<protein>
    <recommendedName>
        <fullName evidence="7">Sulfatase N-terminal domain-containing protein</fullName>
    </recommendedName>
</protein>
<evidence type="ECO:0000313" key="9">
    <source>
        <dbReference type="Proteomes" id="UP000095347"/>
    </source>
</evidence>
<dbReference type="Proteomes" id="UP000095347">
    <property type="component" value="Unassembled WGS sequence"/>
</dbReference>
<feature type="transmembrane region" description="Helical" evidence="6">
    <location>
        <begin position="67"/>
        <end position="83"/>
    </location>
</feature>
<comment type="subcellular location">
    <subcellularLocation>
        <location evidence="1">Cell membrane</location>
        <topology evidence="1">Multi-pass membrane protein</topology>
    </subcellularLocation>
</comment>
<feature type="transmembrane region" description="Helical" evidence="6">
    <location>
        <begin position="34"/>
        <end position="55"/>
    </location>
</feature>
<evidence type="ECO:0000256" key="6">
    <source>
        <dbReference type="SAM" id="Phobius"/>
    </source>
</evidence>
<accession>A0A1E5QA29</accession>
<dbReference type="SUPFAM" id="SSF53649">
    <property type="entry name" value="Alkaline phosphatase-like"/>
    <property type="match status" value="1"/>
</dbReference>
<dbReference type="InterPro" id="IPR000917">
    <property type="entry name" value="Sulfatase_N"/>
</dbReference>
<dbReference type="InterPro" id="IPR017850">
    <property type="entry name" value="Alkaline_phosphatase_core_sf"/>
</dbReference>
<evidence type="ECO:0000256" key="1">
    <source>
        <dbReference type="ARBA" id="ARBA00004651"/>
    </source>
</evidence>
<keyword evidence="4 6" id="KW-1133">Transmembrane helix</keyword>
<evidence type="ECO:0000256" key="3">
    <source>
        <dbReference type="ARBA" id="ARBA00022692"/>
    </source>
</evidence>
<evidence type="ECO:0000256" key="2">
    <source>
        <dbReference type="ARBA" id="ARBA00022475"/>
    </source>
</evidence>
<name>A0A1E5QA29_9PROT</name>
<dbReference type="STRING" id="28181.BEN30_00170"/>
<gene>
    <name evidence="8" type="ORF">BEN30_00170</name>
</gene>
<reference evidence="9" key="1">
    <citation type="submission" date="2016-07" db="EMBL/GenBank/DDBJ databases">
        <authorList>
            <person name="Florea S."/>
            <person name="Webb J.S."/>
            <person name="Jaromczyk J."/>
            <person name="Schardl C.L."/>
        </authorList>
    </citation>
    <scope>NUCLEOTIDE SEQUENCE [LARGE SCALE GENOMIC DNA]</scope>
    <source>
        <strain evidence="9">MV-1</strain>
    </source>
</reference>
<dbReference type="PANTHER" id="PTHR47371">
    <property type="entry name" value="LIPOTEICHOIC ACID SYNTHASE"/>
    <property type="match status" value="1"/>
</dbReference>
<dbReference type="PANTHER" id="PTHR47371:SF3">
    <property type="entry name" value="PHOSPHOGLYCEROL TRANSFERASE I"/>
    <property type="match status" value="1"/>
</dbReference>
<feature type="domain" description="Sulfatase N-terminal" evidence="7">
    <location>
        <begin position="119"/>
        <end position="376"/>
    </location>
</feature>
<comment type="caution">
    <text evidence="8">The sequence shown here is derived from an EMBL/GenBank/DDBJ whole genome shotgun (WGS) entry which is preliminary data.</text>
</comment>
<organism evidence="8 9">
    <name type="scientific">Magnetovibrio blakemorei</name>
    <dbReference type="NCBI Taxonomy" id="28181"/>
    <lineage>
        <taxon>Bacteria</taxon>
        <taxon>Pseudomonadati</taxon>
        <taxon>Pseudomonadota</taxon>
        <taxon>Alphaproteobacteria</taxon>
        <taxon>Rhodospirillales</taxon>
        <taxon>Magnetovibrionaceae</taxon>
        <taxon>Magnetovibrio</taxon>
    </lineage>
</organism>
<evidence type="ECO:0000313" key="8">
    <source>
        <dbReference type="EMBL" id="OEJ68595.1"/>
    </source>
</evidence>
<evidence type="ECO:0000256" key="4">
    <source>
        <dbReference type="ARBA" id="ARBA00022989"/>
    </source>
</evidence>
<keyword evidence="2" id="KW-1003">Cell membrane</keyword>
<sequence length="392" mass="43685">MLLAELLLIAIKFFGLRAEEIFASLPMIVHLDFMAYAPYAAFIIVIAISVTAFIYSSLNVNPGSRRDIILTAAILAGFSWYQYSQSEAIAKPSIDEDMPFTSVVLESGIVNKALAQPDQNFVLVIVESLGQFKDPALSAQLFSVFNAAALKDKFDVEQGRVPYYGSTTAAEMRELCASKSSYLDVLDDEVDTLKCLPTVLGQMGYNTKSYHGYVSNFFERSAWYPKVGFNQSFFARQLALRSTEDVKTCGSTFHGLCDYQIAPWIAHDLEKASVKTFAYWLTLNSHFPSRRSNTLNSAFPCTKYGLQRDNQVCIMADYWTESFKGAIQIALTNTSRPTTVMIVGDHAPPLFRYKDRDRFVGGVVPYIILKPKQPAPPSTPHAVMAEAETLRP</sequence>
<dbReference type="InterPro" id="IPR050448">
    <property type="entry name" value="OpgB/LTA_synthase_biosynth"/>
</dbReference>
<proteinExistence type="predicted"/>